<reference evidence="2" key="4">
    <citation type="submission" date="2020-10" db="EMBL/GenBank/DDBJ databases">
        <authorList>
            <person name="Bassil N.M."/>
            <person name="Lloyd J.R."/>
        </authorList>
    </citation>
    <scope>NUCLEOTIDE SEQUENCE</scope>
    <source>
        <strain evidence="2">NB2006</strain>
    </source>
</reference>
<dbReference type="AlphaFoldDB" id="A0A1S2L1B7"/>
<accession>A0A1S2L1B7</accession>
<dbReference type="Proteomes" id="UP000180175">
    <property type="component" value="Chromosome"/>
</dbReference>
<dbReference type="EMBL" id="LQXD01000186">
    <property type="protein sequence ID" value="OIJ06151.1"/>
    <property type="molecule type" value="Genomic_DNA"/>
</dbReference>
<reference evidence="2 3" key="3">
    <citation type="journal article" date="2019" name="Int. J. Syst. Evol. Microbiol.">
        <title>Anaerobacillus isosaccharinicus sp. nov., an alkaliphilic bacterium which degrades isosaccharinic acid.</title>
        <authorList>
            <person name="Bassil N.M."/>
            <person name="Lloyd J.R."/>
        </authorList>
    </citation>
    <scope>NUCLEOTIDE SEQUENCE [LARGE SCALE GENOMIC DNA]</scope>
    <source>
        <strain evidence="2 3">NB2006</strain>
    </source>
</reference>
<proteinExistence type="predicted"/>
<reference evidence="2 3" key="2">
    <citation type="journal article" date="2017" name="Genome Announc.">
        <title>Draft Genome Sequences of Four Alkaliphilic Bacteria Belonging to the Anaerobacillus Genus.</title>
        <authorList>
            <person name="Bassil N.M."/>
            <person name="Lloyd J.R."/>
        </authorList>
    </citation>
    <scope>NUCLEOTIDE SEQUENCE [LARGE SCALE GENOMIC DNA]</scope>
    <source>
        <strain evidence="2 3">NB2006</strain>
    </source>
</reference>
<dbReference type="EMBL" id="CP063356">
    <property type="protein sequence ID" value="QOY37644.1"/>
    <property type="molecule type" value="Genomic_DNA"/>
</dbReference>
<name>A0A1S2L1B7_9BACI</name>
<dbReference type="OrthoDB" id="3035065at2"/>
<dbReference type="RefSeq" id="WP_071318965.1">
    <property type="nucleotide sequence ID" value="NZ_CP063356.2"/>
</dbReference>
<dbReference type="SUPFAM" id="SSF46785">
    <property type="entry name" value="Winged helix' DNA-binding domain"/>
    <property type="match status" value="1"/>
</dbReference>
<protein>
    <recommendedName>
        <fullName evidence="4">Helix-turn-helix type 11 domain-containing protein</fullName>
    </recommendedName>
</protein>
<evidence type="ECO:0000313" key="3">
    <source>
        <dbReference type="Proteomes" id="UP000180175"/>
    </source>
</evidence>
<dbReference type="InterPro" id="IPR036390">
    <property type="entry name" value="WH_DNA-bd_sf"/>
</dbReference>
<evidence type="ECO:0000313" key="2">
    <source>
        <dbReference type="EMBL" id="QOY37644.1"/>
    </source>
</evidence>
<gene>
    <name evidence="2" type="ORF">AWH56_008705</name>
    <name evidence="1" type="ORF">AWH56_21445</name>
</gene>
<organism evidence="1 3">
    <name type="scientific">Anaerobacillus isosaccharinicus</name>
    <dbReference type="NCBI Taxonomy" id="1532552"/>
    <lineage>
        <taxon>Bacteria</taxon>
        <taxon>Bacillati</taxon>
        <taxon>Bacillota</taxon>
        <taxon>Bacilli</taxon>
        <taxon>Bacillales</taxon>
        <taxon>Bacillaceae</taxon>
        <taxon>Anaerobacillus</taxon>
    </lineage>
</organism>
<evidence type="ECO:0000313" key="1">
    <source>
        <dbReference type="EMBL" id="OIJ06151.1"/>
    </source>
</evidence>
<dbReference type="InterPro" id="IPR036388">
    <property type="entry name" value="WH-like_DNA-bd_sf"/>
</dbReference>
<sequence>MKYKKITQDDVYRKIVAISVNVMNSFHAINISNLASLLGTSRYQVKKYIDELKNKGFVELKCFNLSTDEELYPPYWGYHLTEKGRDTDYYREQERQEEELIKECFGA</sequence>
<evidence type="ECO:0008006" key="4">
    <source>
        <dbReference type="Google" id="ProtNLM"/>
    </source>
</evidence>
<keyword evidence="3" id="KW-1185">Reference proteome</keyword>
<reference evidence="1 3" key="1">
    <citation type="submission" date="2016-10" db="EMBL/GenBank/DDBJ databases">
        <title>Draft genome sequences of four alkaliphilic bacteria belonging to the Anaerobacillus genus.</title>
        <authorList>
            <person name="Bassil N.M."/>
            <person name="Lloyd J.R."/>
        </authorList>
    </citation>
    <scope>NUCLEOTIDE SEQUENCE [LARGE SCALE GENOMIC DNA]</scope>
    <source>
        <strain evidence="1 3">NB2006</strain>
    </source>
</reference>
<dbReference type="KEGG" id="aia:AWH56_008705"/>
<dbReference type="Gene3D" id="1.10.10.10">
    <property type="entry name" value="Winged helix-like DNA-binding domain superfamily/Winged helix DNA-binding domain"/>
    <property type="match status" value="1"/>
</dbReference>